<name>A0ABM9Q7E1_9ENTR</name>
<evidence type="ECO:0000256" key="8">
    <source>
        <dbReference type="ARBA" id="ARBA00022603"/>
    </source>
</evidence>
<keyword evidence="14" id="KW-0119">Carbohydrate metabolism</keyword>
<dbReference type="NCBIfam" id="TIGR01163">
    <property type="entry name" value="rpe"/>
    <property type="match status" value="1"/>
</dbReference>
<evidence type="ECO:0000256" key="14">
    <source>
        <dbReference type="HAMAP-Rule" id="MF_02227"/>
    </source>
</evidence>
<comment type="cofactor">
    <cofactor evidence="2">
        <name>Mn(2+)</name>
        <dbReference type="ChEBI" id="CHEBI:29035"/>
    </cofactor>
</comment>
<dbReference type="Gene3D" id="3.40.50.150">
    <property type="entry name" value="Vaccinia Virus protein VP39"/>
    <property type="match status" value="1"/>
</dbReference>
<keyword evidence="9 16" id="KW-0808">Transferase</keyword>
<keyword evidence="12 14" id="KW-0413">Isomerase</keyword>
<comment type="cofactor">
    <cofactor evidence="3">
        <name>Co(2+)</name>
        <dbReference type="ChEBI" id="CHEBI:48828"/>
    </cofactor>
</comment>
<evidence type="ECO:0000256" key="3">
    <source>
        <dbReference type="ARBA" id="ARBA00001941"/>
    </source>
</evidence>
<dbReference type="SUPFAM" id="SSF53335">
    <property type="entry name" value="S-adenosyl-L-methionine-dependent methyltransferases"/>
    <property type="match status" value="1"/>
</dbReference>
<evidence type="ECO:0000256" key="11">
    <source>
        <dbReference type="ARBA" id="ARBA00022723"/>
    </source>
</evidence>
<comment type="similarity">
    <text evidence="7 14">Belongs to the ribulose-phosphate 3-epimerase family.</text>
</comment>
<comment type="pathway">
    <text evidence="14">Carbohydrate degradation.</text>
</comment>
<dbReference type="Pfam" id="PF00834">
    <property type="entry name" value="Ribul_P_3_epim"/>
    <property type="match status" value="1"/>
</dbReference>
<feature type="binding site" evidence="14">
    <location>
        <begin position="432"/>
        <end position="435"/>
    </location>
    <ligand>
        <name>substrate</name>
    </ligand>
</feature>
<dbReference type="InterPro" id="IPR000056">
    <property type="entry name" value="Ribul_P_3_epim-like"/>
</dbReference>
<dbReference type="NCBIfam" id="NF004076">
    <property type="entry name" value="PRK05581.1-4"/>
    <property type="match status" value="1"/>
</dbReference>
<organism evidence="17 18">
    <name type="scientific">Cronobacter dublinensis 1210</name>
    <dbReference type="NCBI Taxonomy" id="1208656"/>
    <lineage>
        <taxon>Bacteria</taxon>
        <taxon>Pseudomonadati</taxon>
        <taxon>Pseudomonadota</taxon>
        <taxon>Gammaproteobacteria</taxon>
        <taxon>Enterobacterales</taxon>
        <taxon>Enterobacteriaceae</taxon>
        <taxon>Cronobacter</taxon>
    </lineage>
</organism>
<dbReference type="SUPFAM" id="SSF51366">
    <property type="entry name" value="Ribulose-phoshate binding barrel"/>
    <property type="match status" value="1"/>
</dbReference>
<keyword evidence="8 16" id="KW-0489">Methyltransferase</keyword>
<accession>A0ABM9Q7E1</accession>
<evidence type="ECO:0000256" key="16">
    <source>
        <dbReference type="RuleBase" id="RU361257"/>
    </source>
</evidence>
<dbReference type="GO" id="GO:0032259">
    <property type="term" value="P:methylation"/>
    <property type="evidence" value="ECO:0007669"/>
    <property type="project" value="UniProtKB-KW"/>
</dbReference>
<evidence type="ECO:0000256" key="7">
    <source>
        <dbReference type="ARBA" id="ARBA00009541"/>
    </source>
</evidence>
<keyword evidence="11 14" id="KW-0479">Metal-binding</keyword>
<evidence type="ECO:0000256" key="4">
    <source>
        <dbReference type="ARBA" id="ARBA00001947"/>
    </source>
</evidence>
<dbReference type="PROSITE" id="PS01085">
    <property type="entry name" value="RIBUL_P_3_EPIMER_1"/>
    <property type="match status" value="1"/>
</dbReference>
<evidence type="ECO:0000256" key="13">
    <source>
        <dbReference type="ARBA" id="ARBA00047942"/>
    </source>
</evidence>
<dbReference type="PROSITE" id="PS01086">
    <property type="entry name" value="RIBUL_P_3_EPIMER_2"/>
    <property type="match status" value="1"/>
</dbReference>
<comment type="similarity">
    <text evidence="6 16">Belongs to the N(4)/N(6)-methyltransferase family.</text>
</comment>
<dbReference type="CDD" id="cd00429">
    <property type="entry name" value="RPE"/>
    <property type="match status" value="1"/>
</dbReference>
<dbReference type="Gene3D" id="3.20.20.70">
    <property type="entry name" value="Aldolase class I"/>
    <property type="match status" value="1"/>
</dbReference>
<comment type="cofactor">
    <cofactor evidence="5">
        <name>Fe(2+)</name>
        <dbReference type="ChEBI" id="CHEBI:29033"/>
    </cofactor>
</comment>
<evidence type="ECO:0000313" key="18">
    <source>
        <dbReference type="Proteomes" id="UP000009342"/>
    </source>
</evidence>
<comment type="caution">
    <text evidence="17">The sequence shown here is derived from an EMBL/GenBank/DDBJ whole genome shotgun (WGS) entry which is preliminary data.</text>
</comment>
<dbReference type="PRINTS" id="PR00505">
    <property type="entry name" value="D12N6MTFRASE"/>
</dbReference>
<dbReference type="InterPro" id="IPR011060">
    <property type="entry name" value="RibuloseP-bd_barrel"/>
</dbReference>
<feature type="binding site" evidence="14">
    <location>
        <position position="356"/>
    </location>
    <ligand>
        <name>substrate</name>
    </ligand>
</feature>
<keyword evidence="18" id="KW-1185">Reference proteome</keyword>
<comment type="catalytic activity">
    <reaction evidence="13 16">
        <text>a 2'-deoxyadenosine in DNA + S-adenosyl-L-methionine = an N(6)-methyl-2'-deoxyadenosine in DNA + S-adenosyl-L-homocysteine + H(+)</text>
        <dbReference type="Rhea" id="RHEA:15197"/>
        <dbReference type="Rhea" id="RHEA-COMP:12418"/>
        <dbReference type="Rhea" id="RHEA-COMP:12419"/>
        <dbReference type="ChEBI" id="CHEBI:15378"/>
        <dbReference type="ChEBI" id="CHEBI:57856"/>
        <dbReference type="ChEBI" id="CHEBI:59789"/>
        <dbReference type="ChEBI" id="CHEBI:90615"/>
        <dbReference type="ChEBI" id="CHEBI:90616"/>
        <dbReference type="EC" id="2.1.1.72"/>
    </reaction>
</comment>
<comment type="cofactor">
    <cofactor evidence="14">
        <name>a divalent metal cation</name>
        <dbReference type="ChEBI" id="CHEBI:60240"/>
    </cofactor>
    <text evidence="14">Binds 1 divalent metal cation per subunit.</text>
</comment>
<dbReference type="EC" id="5.1.3.1" evidence="14 15"/>
<dbReference type="Pfam" id="PF02086">
    <property type="entry name" value="MethyltransfD12"/>
    <property type="match status" value="1"/>
</dbReference>
<keyword evidence="10 16" id="KW-0949">S-adenosyl-L-methionine</keyword>
<dbReference type="EMBL" id="CAKZ01000094">
    <property type="protein sequence ID" value="CCJ81369.1"/>
    <property type="molecule type" value="Genomic_DNA"/>
</dbReference>
<evidence type="ECO:0000256" key="5">
    <source>
        <dbReference type="ARBA" id="ARBA00001954"/>
    </source>
</evidence>
<evidence type="ECO:0000256" key="1">
    <source>
        <dbReference type="ARBA" id="ARBA00001782"/>
    </source>
</evidence>
<sequence>MKKYRAFLKWAGGKYPLLDDIKRHLPEGECLIEPFVGAGSVFLNTDYSRYVLSDINSDLISLYTTVKDKTDDYVSEARLLFTAEHNQAEVYYQLREEFNQSRDEFRRALLFLYLNRHGYNGLCRYNLRGEFNVPFGRYKKPYFPETELYHFAERAQSALFICESYDASMARAQQENSAVVYCDPPYAPLSATANFTAYHTNSFNLEQQRHLAQLAEDLQSQRIPVLISNHDTELTRQWYQQAKLHKVRVRRSISSNGGTRRKGGRTAGALRSLSRFRPPYTQDLMEKRMKQYLIAPSILSADFARLGEDTARVLAAGADVVHFDVMDNHYVPNLTIGPMVLKALRDYGITAPIDVHLMVKPVDRLIPDFADAGASIITFHPEASEHIDRSLQLIKEHGCKAGLVFNPATPLSYLDYVMDKLDVILLMSVNPGFGGQSFIPQTLEKLKEVRQRIDAPGVISVWKWMAA</sequence>
<gene>
    <name evidence="14" type="primary">rpe</name>
    <name evidence="17" type="ORF">BN134_2110</name>
</gene>
<evidence type="ECO:0000256" key="15">
    <source>
        <dbReference type="NCBIfam" id="TIGR01163"/>
    </source>
</evidence>
<comment type="caution">
    <text evidence="14">Lacks conserved residue(s) required for the propagation of feature annotation.</text>
</comment>
<dbReference type="Proteomes" id="UP000009342">
    <property type="component" value="Unassembled WGS sequence"/>
</dbReference>
<comment type="function">
    <text evidence="14">Catalyzes the reversible epimerization of D-ribulose 5-phosphate to D-xylulose 5-phosphate.</text>
</comment>
<reference evidence="18" key="1">
    <citation type="journal article" date="2012" name="PLoS ONE">
        <title>Comparative analysis of genome sequences covering the seven cronobacter species.</title>
        <authorList>
            <person name="Joseph S."/>
            <person name="Desai P."/>
            <person name="Ji Y."/>
            <person name="Cummings C.A."/>
            <person name="Shih R."/>
            <person name="Degoricija L."/>
            <person name="Rico A."/>
            <person name="Brzoska P."/>
            <person name="Hamby S.E."/>
            <person name="Masood N."/>
            <person name="Hariri S."/>
            <person name="Sonbol H."/>
            <person name="Chuzhanova N."/>
            <person name="McClelland M."/>
            <person name="Furtado M.R."/>
            <person name="Forsythe S.J."/>
        </authorList>
    </citation>
    <scope>NUCLEOTIDE SEQUENCE [LARGE SCALE GENOMIC DNA]</scope>
    <source>
        <strain evidence="18">1210</strain>
    </source>
</reference>
<dbReference type="InterPro" id="IPR013785">
    <property type="entry name" value="Aldolase_TIM"/>
</dbReference>
<dbReference type="InterPro" id="IPR002052">
    <property type="entry name" value="DNA_methylase_N6_adenine_CS"/>
</dbReference>
<dbReference type="GO" id="GO:0009007">
    <property type="term" value="F:site-specific DNA-methyltransferase (adenine-specific) activity"/>
    <property type="evidence" value="ECO:0007669"/>
    <property type="project" value="UniProtKB-EC"/>
</dbReference>
<feature type="active site" description="Proton acceptor" evidence="14">
    <location>
        <position position="324"/>
    </location>
</feature>
<evidence type="ECO:0000256" key="2">
    <source>
        <dbReference type="ARBA" id="ARBA00001936"/>
    </source>
</evidence>
<dbReference type="NCBIfam" id="TIGR00571">
    <property type="entry name" value="dam"/>
    <property type="match status" value="1"/>
</dbReference>
<dbReference type="PROSITE" id="PS00092">
    <property type="entry name" value="N6_MTASE"/>
    <property type="match status" value="1"/>
</dbReference>
<dbReference type="HAMAP" id="MF_02227">
    <property type="entry name" value="RPE"/>
    <property type="match status" value="1"/>
</dbReference>
<dbReference type="PANTHER" id="PTHR30481:SF3">
    <property type="entry name" value="DNA ADENINE METHYLASE"/>
    <property type="match status" value="1"/>
</dbReference>
<evidence type="ECO:0000313" key="17">
    <source>
        <dbReference type="EMBL" id="CCJ81369.1"/>
    </source>
</evidence>
<comment type="catalytic activity">
    <reaction evidence="1 14">
        <text>D-ribulose 5-phosphate = D-xylulose 5-phosphate</text>
        <dbReference type="Rhea" id="RHEA:13677"/>
        <dbReference type="ChEBI" id="CHEBI:57737"/>
        <dbReference type="ChEBI" id="CHEBI:58121"/>
        <dbReference type="EC" id="5.1.3.1"/>
    </reaction>
</comment>
<comment type="cofactor">
    <cofactor evidence="4">
        <name>Zn(2+)</name>
        <dbReference type="ChEBI" id="CHEBI:29105"/>
    </cofactor>
</comment>
<feature type="binding site" evidence="14">
    <location>
        <position position="297"/>
    </location>
    <ligand>
        <name>substrate</name>
    </ligand>
</feature>
<dbReference type="InterPro" id="IPR029063">
    <property type="entry name" value="SAM-dependent_MTases_sf"/>
</dbReference>
<dbReference type="InterPro" id="IPR023095">
    <property type="entry name" value="Ade_MeTrfase_dom_2"/>
</dbReference>
<dbReference type="InterPro" id="IPR026019">
    <property type="entry name" value="Ribul_P_3_epim"/>
</dbReference>
<dbReference type="Gene3D" id="1.10.1020.10">
    <property type="entry name" value="Adenine-specific Methyltransferase, Domain 2"/>
    <property type="match status" value="1"/>
</dbReference>
<evidence type="ECO:0000256" key="10">
    <source>
        <dbReference type="ARBA" id="ARBA00022691"/>
    </source>
</evidence>
<dbReference type="InterPro" id="IPR012327">
    <property type="entry name" value="MeTrfase_D12"/>
</dbReference>
<protein>
    <recommendedName>
        <fullName evidence="14 15">Ribulose-phosphate 3-epimerase</fullName>
        <ecNumber evidence="14 15">5.1.3.1</ecNumber>
    </recommendedName>
</protein>
<dbReference type="NCBIfam" id="NF008152">
    <property type="entry name" value="PRK10904.1"/>
    <property type="match status" value="1"/>
</dbReference>
<evidence type="ECO:0000256" key="12">
    <source>
        <dbReference type="ARBA" id="ARBA00023235"/>
    </source>
</evidence>
<evidence type="ECO:0000256" key="6">
    <source>
        <dbReference type="ARBA" id="ARBA00006594"/>
    </source>
</evidence>
<evidence type="ECO:0000256" key="9">
    <source>
        <dbReference type="ARBA" id="ARBA00022679"/>
    </source>
</evidence>
<dbReference type="PANTHER" id="PTHR30481">
    <property type="entry name" value="DNA ADENINE METHYLASE"/>
    <property type="match status" value="1"/>
</dbReference>
<proteinExistence type="inferred from homology"/>